<sequence>MIEVKNLHKGFGDVKVLKGISTTFHPGKTSLIIGQSGSGKTVLLKTLIGLHTPEEGTISFDGRVNTEFTIEGKRQWRQEIGMVFQGSALFDSQTVEENVMFPLKMFTDNSNSEMLDRVNFALNRVNLENSNLKLPAELSGGMQKRVAIARAIVMNPKYLFCDEPNSGLDPQTATVIDKLIQEITDEYNITTVINTHDMNSVMEIGEKIMFLKNGLKAWEGSSDEIFKTDNESVVDFVYSSNLFKKVRQAYLKEIK</sequence>
<feature type="domain" description="ABC transporter" evidence="4">
    <location>
        <begin position="2"/>
        <end position="238"/>
    </location>
</feature>
<dbReference type="InterPro" id="IPR017871">
    <property type="entry name" value="ABC_transporter-like_CS"/>
</dbReference>
<dbReference type="PANTHER" id="PTHR43023:SF6">
    <property type="entry name" value="INTERMEMBRANE PHOSPHOLIPID TRANSPORT SYSTEM ATP-BINDING PROTEIN MLAF"/>
    <property type="match status" value="1"/>
</dbReference>
<dbReference type="Gene3D" id="3.40.50.300">
    <property type="entry name" value="P-loop containing nucleotide triphosphate hydrolases"/>
    <property type="match status" value="1"/>
</dbReference>
<dbReference type="GO" id="GO:0005524">
    <property type="term" value="F:ATP binding"/>
    <property type="evidence" value="ECO:0007669"/>
    <property type="project" value="UniProtKB-KW"/>
</dbReference>
<dbReference type="PANTHER" id="PTHR43023">
    <property type="entry name" value="PROTEIN TRIGALACTOSYLDIACYLGLYCEROL 3, CHLOROPLASTIC"/>
    <property type="match status" value="1"/>
</dbReference>
<name>A0A2S7KU93_9FLAO</name>
<dbReference type="RefSeq" id="WP_104808469.1">
    <property type="nucleotide sequence ID" value="NZ_MQUA01000013.1"/>
</dbReference>
<keyword evidence="6" id="KW-1185">Reference proteome</keyword>
<reference evidence="5 6" key="1">
    <citation type="submission" date="2016-11" db="EMBL/GenBank/DDBJ databases">
        <title>Trade-off between light-utilization and light-protection in marine flavobacteria.</title>
        <authorList>
            <person name="Kumagai Y."/>
        </authorList>
    </citation>
    <scope>NUCLEOTIDE SEQUENCE [LARGE SCALE GENOMIC DNA]</scope>
    <source>
        <strain evidence="5 6">ATCC 700397</strain>
    </source>
</reference>
<gene>
    <name evidence="5" type="ORF">BST83_02695</name>
</gene>
<comment type="caution">
    <text evidence="5">The sequence shown here is derived from an EMBL/GenBank/DDBJ whole genome shotgun (WGS) entry which is preliminary data.</text>
</comment>
<evidence type="ECO:0000256" key="3">
    <source>
        <dbReference type="ARBA" id="ARBA00022840"/>
    </source>
</evidence>
<dbReference type="PROSITE" id="PS00211">
    <property type="entry name" value="ABC_TRANSPORTER_1"/>
    <property type="match status" value="1"/>
</dbReference>
<dbReference type="EMBL" id="MQUA01000013">
    <property type="protein sequence ID" value="PQB06214.1"/>
    <property type="molecule type" value="Genomic_DNA"/>
</dbReference>
<dbReference type="GO" id="GO:0016887">
    <property type="term" value="F:ATP hydrolysis activity"/>
    <property type="evidence" value="ECO:0007669"/>
    <property type="project" value="InterPro"/>
</dbReference>
<evidence type="ECO:0000256" key="1">
    <source>
        <dbReference type="ARBA" id="ARBA00022448"/>
    </source>
</evidence>
<dbReference type="Proteomes" id="UP000239522">
    <property type="component" value="Unassembled WGS sequence"/>
</dbReference>
<organism evidence="5 6">
    <name type="scientific">Polaribacter filamentus</name>
    <dbReference type="NCBI Taxonomy" id="53483"/>
    <lineage>
        <taxon>Bacteria</taxon>
        <taxon>Pseudomonadati</taxon>
        <taxon>Bacteroidota</taxon>
        <taxon>Flavobacteriia</taxon>
        <taxon>Flavobacteriales</taxon>
        <taxon>Flavobacteriaceae</taxon>
    </lineage>
</organism>
<proteinExistence type="predicted"/>
<dbReference type="AlphaFoldDB" id="A0A2S7KU93"/>
<dbReference type="PROSITE" id="PS50893">
    <property type="entry name" value="ABC_TRANSPORTER_2"/>
    <property type="match status" value="1"/>
</dbReference>
<keyword evidence="1" id="KW-0813">Transport</keyword>
<dbReference type="InterPro" id="IPR003593">
    <property type="entry name" value="AAA+_ATPase"/>
</dbReference>
<dbReference type="SMART" id="SM00382">
    <property type="entry name" value="AAA"/>
    <property type="match status" value="1"/>
</dbReference>
<dbReference type="InterPro" id="IPR027417">
    <property type="entry name" value="P-loop_NTPase"/>
</dbReference>
<keyword evidence="2" id="KW-0547">Nucleotide-binding</keyword>
<evidence type="ECO:0000259" key="4">
    <source>
        <dbReference type="PROSITE" id="PS50893"/>
    </source>
</evidence>
<protein>
    <submittedName>
        <fullName evidence="5">ABC transporter ATP-binding protein</fullName>
    </submittedName>
</protein>
<dbReference type="Pfam" id="PF00005">
    <property type="entry name" value="ABC_tran"/>
    <property type="match status" value="1"/>
</dbReference>
<accession>A0A2S7KU93</accession>
<dbReference type="InterPro" id="IPR003439">
    <property type="entry name" value="ABC_transporter-like_ATP-bd"/>
</dbReference>
<dbReference type="SUPFAM" id="SSF52540">
    <property type="entry name" value="P-loop containing nucleoside triphosphate hydrolases"/>
    <property type="match status" value="1"/>
</dbReference>
<keyword evidence="3 5" id="KW-0067">ATP-binding</keyword>
<evidence type="ECO:0000313" key="5">
    <source>
        <dbReference type="EMBL" id="PQB06214.1"/>
    </source>
</evidence>
<evidence type="ECO:0000313" key="6">
    <source>
        <dbReference type="Proteomes" id="UP000239522"/>
    </source>
</evidence>
<evidence type="ECO:0000256" key="2">
    <source>
        <dbReference type="ARBA" id="ARBA00022741"/>
    </source>
</evidence>
<dbReference type="OrthoDB" id="9782239at2"/>